<name>A0A5A7NCE5_9PROT</name>
<dbReference type="InterPro" id="IPR013381">
    <property type="entry name" value="CRISPR-assoc_prot_Cse1"/>
</dbReference>
<dbReference type="AlphaFoldDB" id="A0A5A7NCE5"/>
<keyword evidence="2" id="KW-1185">Reference proteome</keyword>
<dbReference type="Proteomes" id="UP000324996">
    <property type="component" value="Unassembled WGS sequence"/>
</dbReference>
<proteinExistence type="predicted"/>
<dbReference type="NCBIfam" id="TIGR02547">
    <property type="entry name" value="casA_cse1"/>
    <property type="match status" value="1"/>
</dbReference>
<evidence type="ECO:0008006" key="3">
    <source>
        <dbReference type="Google" id="ProtNLM"/>
    </source>
</evidence>
<accession>A0A5A7NCE5</accession>
<dbReference type="RefSeq" id="WP_042088043.1">
    <property type="nucleotide sequence ID" value="NZ_BKCN01000032.1"/>
</dbReference>
<gene>
    <name evidence="1" type="ORF">JCM17846_32890</name>
</gene>
<reference evidence="1 2" key="1">
    <citation type="submission" date="2019-09" db="EMBL/GenBank/DDBJ databases">
        <title>NBRP : Genome information of microbial organism related human and environment.</title>
        <authorList>
            <person name="Hattori M."/>
            <person name="Oshima K."/>
            <person name="Inaba H."/>
            <person name="Suda W."/>
            <person name="Sakamoto M."/>
            <person name="Iino T."/>
            <person name="Kitahara M."/>
            <person name="Oshida Y."/>
            <person name="Iida T."/>
            <person name="Kudo T."/>
            <person name="Itoh T."/>
            <person name="Ohkuma M."/>
        </authorList>
    </citation>
    <scope>NUCLEOTIDE SEQUENCE [LARGE SCALE GENOMIC DNA]</scope>
    <source>
        <strain evidence="1 2">Q-1</strain>
    </source>
</reference>
<evidence type="ECO:0000313" key="2">
    <source>
        <dbReference type="Proteomes" id="UP000324996"/>
    </source>
</evidence>
<sequence>MTFNLLSEPLITIDQSAHHQKVSLPALLALLMDDQVDEFPFLRAHQRHAFHAFLVQLAAIALHHAGESDPPRDAEGWAGLLRALTPDWPEDEPWSLVATPDKPAFMQAPVPDGDISAFKPIETPDALDLLVTSKNHDLKAARMRAAAPEDWFFALLSLQTMEGFLGAGNYGISRMNGGFANRSALGIVPPGGVGARVRRDLRILLQKRGCILKDIEQYPADNGLALIWLLPWDGQSQLTLDQLDPFYIEICRRVRLIEKSDRLSALGATSKKARINAGETKGHVGDPWMPIHPGDEAKSFSVFSDGFNYRRMSELLFGKTYQKSMLQKVDPNDADEGLSVLACGLVRGQGKTEGYHERRVPISEPVKRIMASGHSDRLAALAKRRVDDAGTMRDMVLRPALFSLLQDGPDSIDYGSKSTSKQAGSWLQAFDQAVDEMFFPQLWEAIDAFDSGQPDHEIALLWQCKMRKIAIDLLQQAQHSVPLASIRRYRAQTRSRDLFFAMLKKNFENLYAQYWENKEAEHA</sequence>
<dbReference type="EMBL" id="BKCN01000032">
    <property type="protein sequence ID" value="GER05607.1"/>
    <property type="molecule type" value="Genomic_DNA"/>
</dbReference>
<organism evidence="1 2">
    <name type="scientific">Iodidimonas nitroreducens</name>
    <dbReference type="NCBI Taxonomy" id="1236968"/>
    <lineage>
        <taxon>Bacteria</taxon>
        <taxon>Pseudomonadati</taxon>
        <taxon>Pseudomonadota</taxon>
        <taxon>Alphaproteobacteria</taxon>
        <taxon>Iodidimonadales</taxon>
        <taxon>Iodidimonadaceae</taxon>
        <taxon>Iodidimonas</taxon>
    </lineage>
</organism>
<evidence type="ECO:0000313" key="1">
    <source>
        <dbReference type="EMBL" id="GER05607.1"/>
    </source>
</evidence>
<comment type="caution">
    <text evidence="1">The sequence shown here is derived from an EMBL/GenBank/DDBJ whole genome shotgun (WGS) entry which is preliminary data.</text>
</comment>
<protein>
    <recommendedName>
        <fullName evidence="3">Type I-E CRISPR-associated protein Cse1/CasA</fullName>
    </recommendedName>
</protein>